<dbReference type="AlphaFoldDB" id="A0A7X2P6T1"/>
<evidence type="ECO:0000256" key="4">
    <source>
        <dbReference type="ARBA" id="ARBA00032089"/>
    </source>
</evidence>
<proteinExistence type="inferred from homology"/>
<dbReference type="EMBL" id="VUMV01000001">
    <property type="protein sequence ID" value="MST80788.1"/>
    <property type="molecule type" value="Genomic_DNA"/>
</dbReference>
<dbReference type="Proteomes" id="UP000466864">
    <property type="component" value="Unassembled WGS sequence"/>
</dbReference>
<evidence type="ECO:0000256" key="3">
    <source>
        <dbReference type="ARBA" id="ARBA00022960"/>
    </source>
</evidence>
<reference evidence="9 10" key="1">
    <citation type="submission" date="2019-08" db="EMBL/GenBank/DDBJ databases">
        <title>In-depth cultivation of the pig gut microbiome towards novel bacterial diversity and tailored functional studies.</title>
        <authorList>
            <person name="Wylensek D."/>
            <person name="Hitch T.C.A."/>
            <person name="Clavel T."/>
        </authorList>
    </citation>
    <scope>NUCLEOTIDE SEQUENCE [LARGE SCALE GENOMIC DNA]</scope>
    <source>
        <strain evidence="9 10">Oil+RF-744-WCA-WT-13</strain>
    </source>
</reference>
<gene>
    <name evidence="9" type="primary">mreC</name>
    <name evidence="9" type="ORF">FYJ60_00355</name>
</gene>
<keyword evidence="6" id="KW-0175">Coiled coil</keyword>
<feature type="region of interest" description="Disordered" evidence="7">
    <location>
        <begin position="283"/>
        <end position="320"/>
    </location>
</feature>
<comment type="similarity">
    <text evidence="1 5">Belongs to the MreC family.</text>
</comment>
<dbReference type="Gene3D" id="2.40.10.350">
    <property type="entry name" value="Rod shape-determining protein MreC, domain 2"/>
    <property type="match status" value="1"/>
</dbReference>
<evidence type="ECO:0000256" key="7">
    <source>
        <dbReference type="SAM" id="MobiDB-lite"/>
    </source>
</evidence>
<dbReference type="Pfam" id="PF04085">
    <property type="entry name" value="MreC"/>
    <property type="match status" value="1"/>
</dbReference>
<dbReference type="InterPro" id="IPR042175">
    <property type="entry name" value="Cell/Rod_MreC_2"/>
</dbReference>
<evidence type="ECO:0000256" key="1">
    <source>
        <dbReference type="ARBA" id="ARBA00009369"/>
    </source>
</evidence>
<feature type="coiled-coil region" evidence="6">
    <location>
        <begin position="63"/>
        <end position="107"/>
    </location>
</feature>
<dbReference type="GO" id="GO:0008360">
    <property type="term" value="P:regulation of cell shape"/>
    <property type="evidence" value="ECO:0007669"/>
    <property type="project" value="UniProtKB-KW"/>
</dbReference>
<dbReference type="PANTHER" id="PTHR34138:SF1">
    <property type="entry name" value="CELL SHAPE-DETERMINING PROTEIN MREC"/>
    <property type="match status" value="1"/>
</dbReference>
<evidence type="ECO:0000313" key="10">
    <source>
        <dbReference type="Proteomes" id="UP000466864"/>
    </source>
</evidence>
<name>A0A7X2P6T1_9FIRM</name>
<accession>A0A7X2P6T1</accession>
<organism evidence="9 10">
    <name type="scientific">Bilifractor porci</name>
    <dbReference type="NCBI Taxonomy" id="2606636"/>
    <lineage>
        <taxon>Bacteria</taxon>
        <taxon>Bacillati</taxon>
        <taxon>Bacillota</taxon>
        <taxon>Clostridia</taxon>
        <taxon>Lachnospirales</taxon>
        <taxon>Lachnospiraceae</taxon>
        <taxon>Bilifractor</taxon>
    </lineage>
</organism>
<evidence type="ECO:0000313" key="9">
    <source>
        <dbReference type="EMBL" id="MST80788.1"/>
    </source>
</evidence>
<dbReference type="Gene3D" id="2.40.10.340">
    <property type="entry name" value="Rod shape-determining protein MreC, domain 1"/>
    <property type="match status" value="1"/>
</dbReference>
<dbReference type="PIRSF" id="PIRSF038471">
    <property type="entry name" value="MreC"/>
    <property type="match status" value="1"/>
</dbReference>
<protein>
    <recommendedName>
        <fullName evidence="2 5">Cell shape-determining protein MreC</fullName>
    </recommendedName>
    <alternativeName>
        <fullName evidence="4 5">Cell shape protein MreC</fullName>
    </alternativeName>
</protein>
<keyword evidence="3 5" id="KW-0133">Cell shape</keyword>
<sequence length="320" mass="33998">MNKKNHLMKNKHVLAVLIIACICLIAATASSFVPVAPVRSVFQTIVSPLQNGISKAGSFLAGQHSARKSTEELTQENEQLQSRITQLEEQNTLLTEDTQELEKLQALYKLDKSYADYDKVAAQVIASESGSWFSSFTINRGSSDGIETGMNVLADGGLVGIVTETGGHWATVRSIIDDSNNVSATILSTQDNCIVSGSLDLIRQNKMELSELVTDNDVVAGSKVVTSYISDKYLPGILIGYVDSIEEDANHLQKTGTVIPAVDFQHITDVLVIQTTKRTADVESTDGQAAAGNAAESVSSTSGAAADSQVSSQSGTEGTP</sequence>
<feature type="compositionally biased region" description="Polar residues" evidence="7">
    <location>
        <begin position="296"/>
        <end position="320"/>
    </location>
</feature>
<feature type="domain" description="Rod shape-determining protein MreC beta-barrel core" evidence="8">
    <location>
        <begin position="124"/>
        <end position="274"/>
    </location>
</feature>
<dbReference type="RefSeq" id="WP_154456607.1">
    <property type="nucleotide sequence ID" value="NZ_VUMV01000001.1"/>
</dbReference>
<evidence type="ECO:0000256" key="2">
    <source>
        <dbReference type="ARBA" id="ARBA00013855"/>
    </source>
</evidence>
<dbReference type="InterPro" id="IPR007221">
    <property type="entry name" value="MreC"/>
</dbReference>
<keyword evidence="10" id="KW-1185">Reference proteome</keyword>
<dbReference type="NCBIfam" id="TIGR00219">
    <property type="entry name" value="mreC"/>
    <property type="match status" value="1"/>
</dbReference>
<dbReference type="InterPro" id="IPR042177">
    <property type="entry name" value="Cell/Rod_1"/>
</dbReference>
<evidence type="ECO:0000259" key="8">
    <source>
        <dbReference type="Pfam" id="PF04085"/>
    </source>
</evidence>
<dbReference type="GO" id="GO:0005886">
    <property type="term" value="C:plasma membrane"/>
    <property type="evidence" value="ECO:0007669"/>
    <property type="project" value="TreeGrafter"/>
</dbReference>
<dbReference type="InterPro" id="IPR055342">
    <property type="entry name" value="MreC_beta-barrel_core"/>
</dbReference>
<comment type="function">
    <text evidence="5">Involved in formation and maintenance of cell shape.</text>
</comment>
<evidence type="ECO:0000256" key="6">
    <source>
        <dbReference type="SAM" id="Coils"/>
    </source>
</evidence>
<dbReference type="PANTHER" id="PTHR34138">
    <property type="entry name" value="CELL SHAPE-DETERMINING PROTEIN MREC"/>
    <property type="match status" value="1"/>
</dbReference>
<comment type="caution">
    <text evidence="9">The sequence shown here is derived from an EMBL/GenBank/DDBJ whole genome shotgun (WGS) entry which is preliminary data.</text>
</comment>
<evidence type="ECO:0000256" key="5">
    <source>
        <dbReference type="PIRNR" id="PIRNR038471"/>
    </source>
</evidence>